<protein>
    <recommendedName>
        <fullName evidence="3">Endolytic peptidoglycan transglycosylase RlpA</fullName>
        <ecNumber evidence="3">4.2.2.-</ecNumber>
    </recommendedName>
</protein>
<dbReference type="Gene3D" id="2.40.40.10">
    <property type="entry name" value="RlpA-like domain"/>
    <property type="match status" value="1"/>
</dbReference>
<keyword evidence="2 3" id="KW-0961">Cell wall biogenesis/degradation</keyword>
<organism evidence="7 8">
    <name type="scientific">Roseibium aggregatum</name>
    <dbReference type="NCBI Taxonomy" id="187304"/>
    <lineage>
        <taxon>Bacteria</taxon>
        <taxon>Pseudomonadati</taxon>
        <taxon>Pseudomonadota</taxon>
        <taxon>Alphaproteobacteria</taxon>
        <taxon>Hyphomicrobiales</taxon>
        <taxon>Stappiaceae</taxon>
        <taxon>Roseibium</taxon>
    </lineage>
</organism>
<dbReference type="GO" id="GO:0000270">
    <property type="term" value="P:peptidoglycan metabolic process"/>
    <property type="evidence" value="ECO:0007669"/>
    <property type="project" value="UniProtKB-UniRule"/>
</dbReference>
<evidence type="ECO:0000256" key="2">
    <source>
        <dbReference type="ARBA" id="ARBA00023316"/>
    </source>
</evidence>
<dbReference type="Pfam" id="PF03330">
    <property type="entry name" value="DPBB_1"/>
    <property type="match status" value="1"/>
</dbReference>
<dbReference type="EMBL" id="CXST01000001">
    <property type="protein sequence ID" value="CTQ42323.1"/>
    <property type="molecule type" value="Genomic_DNA"/>
</dbReference>
<keyword evidence="8" id="KW-1185">Reference proteome</keyword>
<name>A0A0M6XXV4_9HYPH</name>
<dbReference type="InterPro" id="IPR036908">
    <property type="entry name" value="RlpA-like_sf"/>
</dbReference>
<evidence type="ECO:0000256" key="3">
    <source>
        <dbReference type="HAMAP-Rule" id="MF_02071"/>
    </source>
</evidence>
<dbReference type="SUPFAM" id="SSF50685">
    <property type="entry name" value="Barwin-like endoglucanases"/>
    <property type="match status" value="1"/>
</dbReference>
<sequence>MQGTGGKSCRVTNQVAGTSSGEPAVTLDGKSRPARKLSAQLRTGLIVAAAVSAVAACSTAPQQQKSKFSPEKYGVKGSPKMVAEGQPVPKGGGRYIVGKKYKIAGKWYYPKEDPDYKKTGLASWYGPTFHGRKTANGEVFDRNSLTAAHTTMPLPSYARVTNVENGRSMIVRVNDRGPFHGNRVIDLSERAATMLGTKSAGIGKVKVEYVGRAPLHGQDEGFLMASYRGPGAVEPGATMPGTMLAQAEPQQVAPQQITPQVTFGAVPAPSARPYLTTASTTTAFRPKQTTLTVAFDPAQAFEAGKPTIEVASNNRFEPVESAYSAPGLAPAEGTLGVLRVPAPGTSAGLVSGSAISSFAANRRISDAHSLLSNVADTGLSMRELVVKLENDG</sequence>
<evidence type="ECO:0000256" key="1">
    <source>
        <dbReference type="ARBA" id="ARBA00023239"/>
    </source>
</evidence>
<dbReference type="CDD" id="cd22268">
    <property type="entry name" value="DPBB_RlpA-like"/>
    <property type="match status" value="1"/>
</dbReference>
<dbReference type="HAMAP" id="MF_02071">
    <property type="entry name" value="RlpA"/>
    <property type="match status" value="1"/>
</dbReference>
<dbReference type="PANTHER" id="PTHR34183">
    <property type="entry name" value="ENDOLYTIC PEPTIDOGLYCAN TRANSGLYCOSYLASE RLPA"/>
    <property type="match status" value="1"/>
</dbReference>
<dbReference type="GO" id="GO:0008932">
    <property type="term" value="F:lytic endotransglycosylase activity"/>
    <property type="evidence" value="ECO:0007669"/>
    <property type="project" value="UniProtKB-UniRule"/>
</dbReference>
<evidence type="ECO:0000259" key="6">
    <source>
        <dbReference type="Pfam" id="PF03330"/>
    </source>
</evidence>
<dbReference type="Proteomes" id="UP000048926">
    <property type="component" value="Unassembled WGS sequence"/>
</dbReference>
<reference evidence="8" key="1">
    <citation type="submission" date="2015-07" db="EMBL/GenBank/DDBJ databases">
        <authorList>
            <person name="Rodrigo-Torres Lidia"/>
            <person name="Arahal R.David."/>
        </authorList>
    </citation>
    <scope>NUCLEOTIDE SEQUENCE [LARGE SCALE GENOMIC DNA]</scope>
    <source>
        <strain evidence="8">CECT 4801</strain>
    </source>
</reference>
<dbReference type="NCBIfam" id="TIGR00413">
    <property type="entry name" value="rlpA"/>
    <property type="match status" value="1"/>
</dbReference>
<evidence type="ECO:0000256" key="4">
    <source>
        <dbReference type="RuleBase" id="RU003495"/>
    </source>
</evidence>
<evidence type="ECO:0000256" key="5">
    <source>
        <dbReference type="SAM" id="MobiDB-lite"/>
    </source>
</evidence>
<proteinExistence type="inferred from homology"/>
<dbReference type="InterPro" id="IPR012997">
    <property type="entry name" value="RplA"/>
</dbReference>
<keyword evidence="1 3" id="KW-0456">Lyase</keyword>
<dbReference type="STRING" id="187304.B0E33_26400"/>
<dbReference type="EC" id="4.2.2.-" evidence="3"/>
<evidence type="ECO:0000313" key="7">
    <source>
        <dbReference type="EMBL" id="CTQ42323.1"/>
    </source>
</evidence>
<feature type="compositionally biased region" description="Polar residues" evidence="5">
    <location>
        <begin position="10"/>
        <end position="21"/>
    </location>
</feature>
<feature type="region of interest" description="Disordered" evidence="5">
    <location>
        <begin position="1"/>
        <end position="31"/>
    </location>
</feature>
<comment type="function">
    <text evidence="3">Lytic transglycosylase with a strong preference for naked glycan strands that lack stem peptides.</text>
</comment>
<dbReference type="InterPro" id="IPR034718">
    <property type="entry name" value="RlpA"/>
</dbReference>
<accession>A0A0M6XXV4</accession>
<comment type="similarity">
    <text evidence="3 4">Belongs to the RlpA family.</text>
</comment>
<evidence type="ECO:0000313" key="8">
    <source>
        <dbReference type="Proteomes" id="UP000048926"/>
    </source>
</evidence>
<dbReference type="GO" id="GO:0071555">
    <property type="term" value="P:cell wall organization"/>
    <property type="evidence" value="ECO:0007669"/>
    <property type="project" value="UniProtKB-KW"/>
</dbReference>
<feature type="domain" description="RlpA-like protein double-psi beta-barrel" evidence="6">
    <location>
        <begin position="118"/>
        <end position="207"/>
    </location>
</feature>
<dbReference type="InterPro" id="IPR009009">
    <property type="entry name" value="RlpA-like_DPBB"/>
</dbReference>
<dbReference type="AlphaFoldDB" id="A0A0M6XXV4"/>
<dbReference type="PANTHER" id="PTHR34183:SF1">
    <property type="entry name" value="ENDOLYTIC PEPTIDOGLYCAN TRANSGLYCOSYLASE RLPA"/>
    <property type="match status" value="1"/>
</dbReference>
<gene>
    <name evidence="3" type="primary">rlpA</name>
    <name evidence="7" type="ORF">LAL4801_00750</name>
</gene>
<dbReference type="GO" id="GO:0009279">
    <property type="term" value="C:cell outer membrane"/>
    <property type="evidence" value="ECO:0007669"/>
    <property type="project" value="TreeGrafter"/>
</dbReference>